<dbReference type="SUPFAM" id="SSF49329">
    <property type="entry name" value="Cu,Zn superoxide dismutase-like"/>
    <property type="match status" value="1"/>
</dbReference>
<dbReference type="STRING" id="928724.SacglDRAFT_04157"/>
<dbReference type="eggNOG" id="COG2032">
    <property type="taxonomic scope" value="Bacteria"/>
</dbReference>
<evidence type="ECO:0000256" key="1">
    <source>
        <dbReference type="ARBA" id="ARBA00010457"/>
    </source>
</evidence>
<feature type="chain" id="PRO_5003638633" evidence="2">
    <location>
        <begin position="28"/>
        <end position="188"/>
    </location>
</feature>
<evidence type="ECO:0000313" key="4">
    <source>
        <dbReference type="EMBL" id="EIF00988.1"/>
    </source>
</evidence>
<dbReference type="RefSeq" id="WP_005466848.1">
    <property type="nucleotide sequence ID" value="NZ_CM001484.1"/>
</dbReference>
<dbReference type="Proteomes" id="UP000005087">
    <property type="component" value="Chromosome"/>
</dbReference>
<organism evidence="4 5">
    <name type="scientific">Saccharomonospora glauca K62</name>
    <dbReference type="NCBI Taxonomy" id="928724"/>
    <lineage>
        <taxon>Bacteria</taxon>
        <taxon>Bacillati</taxon>
        <taxon>Actinomycetota</taxon>
        <taxon>Actinomycetes</taxon>
        <taxon>Pseudonocardiales</taxon>
        <taxon>Pseudonocardiaceae</taxon>
        <taxon>Saccharomonospora</taxon>
    </lineage>
</organism>
<keyword evidence="2" id="KW-0732">Signal</keyword>
<evidence type="ECO:0000256" key="2">
    <source>
        <dbReference type="SAM" id="SignalP"/>
    </source>
</evidence>
<keyword evidence="5" id="KW-1185">Reference proteome</keyword>
<dbReference type="OrthoDB" id="3297424at2"/>
<dbReference type="InterPro" id="IPR036423">
    <property type="entry name" value="SOD-like_Cu/Zn_dom_sf"/>
</dbReference>
<protein>
    <submittedName>
        <fullName evidence="4">Copper/zinc superoxide dismutase (SODC)</fullName>
    </submittedName>
</protein>
<sequence>MRNRIAALLVTLTAATAVTTVALPASAAEYGITAVVTTFQSDHRFGDAVTYDPDLVPVGSLVGVATVTEEEGMVTELKVRGLVPDREYGAHVHVNPCGATGDDAGPHYQHVRDPKQPSTDPAYANPENEIWLDFTTDAQGAGEARSEVAWSFGDRRPASVVIHEHRTSTAEGKAGTAGARLACVDVSF</sequence>
<dbReference type="EMBL" id="CM001484">
    <property type="protein sequence ID" value="EIF00988.1"/>
    <property type="molecule type" value="Genomic_DNA"/>
</dbReference>
<evidence type="ECO:0000313" key="5">
    <source>
        <dbReference type="Proteomes" id="UP000005087"/>
    </source>
</evidence>
<feature type="signal peptide" evidence="2">
    <location>
        <begin position="1"/>
        <end position="27"/>
    </location>
</feature>
<comment type="similarity">
    <text evidence="1">Belongs to the Cu-Zn superoxide dismutase family.</text>
</comment>
<name>I1D7R3_9PSEU</name>
<evidence type="ECO:0000259" key="3">
    <source>
        <dbReference type="Pfam" id="PF00080"/>
    </source>
</evidence>
<dbReference type="InterPro" id="IPR001424">
    <property type="entry name" value="SOD_Cu_Zn_dom"/>
</dbReference>
<dbReference type="Gene3D" id="2.60.40.200">
    <property type="entry name" value="Superoxide dismutase, copper/zinc binding domain"/>
    <property type="match status" value="1"/>
</dbReference>
<dbReference type="Pfam" id="PF00080">
    <property type="entry name" value="Sod_Cu"/>
    <property type="match status" value="1"/>
</dbReference>
<dbReference type="AlphaFoldDB" id="I1D7R3"/>
<reference evidence="4 5" key="1">
    <citation type="submission" date="2011-09" db="EMBL/GenBank/DDBJ databases">
        <authorList>
            <consortium name="US DOE Joint Genome Institute (JGI-PGF)"/>
            <person name="Lucas S."/>
            <person name="Han J."/>
            <person name="Lapidus A."/>
            <person name="Cheng J.-F."/>
            <person name="Goodwin L."/>
            <person name="Pitluck S."/>
            <person name="Peters L."/>
            <person name="Land M.L."/>
            <person name="Hauser L."/>
            <person name="Brambilla E."/>
            <person name="Klenk H.-P."/>
            <person name="Woyke T.J."/>
        </authorList>
    </citation>
    <scope>NUCLEOTIDE SEQUENCE [LARGE SCALE GENOMIC DNA]</scope>
    <source>
        <strain evidence="4 5">K62</strain>
    </source>
</reference>
<dbReference type="GO" id="GO:0006801">
    <property type="term" value="P:superoxide metabolic process"/>
    <property type="evidence" value="ECO:0007669"/>
    <property type="project" value="InterPro"/>
</dbReference>
<reference evidence="5" key="2">
    <citation type="submission" date="2012-01" db="EMBL/GenBank/DDBJ databases">
        <title>Noncontiguous Finished sequence of chromosome of Saccharomonospora glauca K62.</title>
        <authorList>
            <consortium name="US DOE Joint Genome Institute"/>
            <person name="Lucas S."/>
            <person name="Han J."/>
            <person name="Lapidus A."/>
            <person name="Cheng J.-F."/>
            <person name="Goodwin L."/>
            <person name="Pitluck S."/>
            <person name="Peters L."/>
            <person name="Mikhailova N."/>
            <person name="Held B."/>
            <person name="Detter J.C."/>
            <person name="Han C."/>
            <person name="Tapia R."/>
            <person name="Land M."/>
            <person name="Hauser L."/>
            <person name="Kyrpides N."/>
            <person name="Ivanova N."/>
            <person name="Pagani I."/>
            <person name="Brambilla E.-M."/>
            <person name="Klenk H.-P."/>
            <person name="Woyke T."/>
        </authorList>
    </citation>
    <scope>NUCLEOTIDE SEQUENCE [LARGE SCALE GENOMIC DNA]</scope>
    <source>
        <strain evidence="5">K62</strain>
    </source>
</reference>
<proteinExistence type="inferred from homology"/>
<gene>
    <name evidence="4" type="ORF">SacglDRAFT_04157</name>
</gene>
<accession>I1D7R3</accession>
<feature type="domain" description="Superoxide dismutase copper/zinc binding" evidence="3">
    <location>
        <begin position="63"/>
        <end position="183"/>
    </location>
</feature>
<dbReference type="GO" id="GO:0046872">
    <property type="term" value="F:metal ion binding"/>
    <property type="evidence" value="ECO:0007669"/>
    <property type="project" value="InterPro"/>
</dbReference>
<dbReference type="HOGENOM" id="CLU_095346_1_0_11"/>